<dbReference type="Proteomes" id="UP000187013">
    <property type="component" value="Unassembled WGS sequence"/>
</dbReference>
<evidence type="ECO:0000256" key="6">
    <source>
        <dbReference type="ARBA" id="ARBA00023002"/>
    </source>
</evidence>
<dbReference type="Gene3D" id="2.60.40.420">
    <property type="entry name" value="Cupredoxins - blue copper proteins"/>
    <property type="match status" value="3"/>
</dbReference>
<keyword evidence="9" id="KW-0406">Ion transport</keyword>
<dbReference type="Pfam" id="PF07732">
    <property type="entry name" value="Cu-oxidase_3"/>
    <property type="match status" value="1"/>
</dbReference>
<dbReference type="AlphaFoldDB" id="A0A1Q3A2F3"/>
<keyword evidence="3" id="KW-0410">Iron transport</keyword>
<evidence type="ECO:0000256" key="9">
    <source>
        <dbReference type="ARBA" id="ARBA00023065"/>
    </source>
</evidence>
<evidence type="ECO:0000256" key="10">
    <source>
        <dbReference type="ARBA" id="ARBA00023180"/>
    </source>
</evidence>
<dbReference type="InterPro" id="IPR011707">
    <property type="entry name" value="Cu-oxidase-like_N"/>
</dbReference>
<dbReference type="PROSITE" id="PS00079">
    <property type="entry name" value="MULTICOPPER_OXIDASE1"/>
    <property type="match status" value="1"/>
</dbReference>
<dbReference type="PROSITE" id="PS00080">
    <property type="entry name" value="MULTICOPPER_OXIDASE2"/>
    <property type="match status" value="1"/>
</dbReference>
<comment type="similarity">
    <text evidence="2">Belongs to the multicopper oxidase family.</text>
</comment>
<proteinExistence type="inferred from homology"/>
<sequence>MLFVAVWLTTILSSAAFANARTHTFNFTAGWVNANPDGFKDKRMIGFNGEWPVPDIHVNKGDRVELYLTNGIDKDIETSLHFHGLFHNTSYGNQNQMDGPVMVTQCPILYGETYLYNFTVDDQVGTYWYHAHAGAQYGDGMRGAFVIHDPDEPFEYNKDLVIQLSDLYRQPYYDVSDAFLSRYNPTGAEPIPQNVLFNNTLNATLDFKPGETYLLRFINSGLFVSQYIAIESHNMTIVEVDGVYVKPNTTDLIYVATGQRISVLVKAKENNPGRNFALMQIMDDSMLDVIPPDLQLQWTHQVAYDKGYDWPKTIDVGGLENAAEEFYLQPLDNRELYDDYDVQITFDVRMKNLGDGVKYAFFNNITYVDPKVPTLTTALTSGKLAKDPRIYGDNINAYVFEKDEIVEIVVNNYDTGKHPFHLHGHNFQLVQKSPAFHEDENFPEEDQDKMTVPYNESAPLMDFPSHPVTRDTILLEPNGHVVLRFKANNPGIWYFHCHVDWHLVQGLAAVFIEDPETLQEREKLGSNYKQVCKAAGIKNEGNAAGHTDDWFNLEGLPRQPAPLPRGFTAKGYVAFMVCTLAALWGIYTISDYGLSETIQNDQEVYNRLKEALNVDDTAISSVPTDSANNQ</sequence>
<evidence type="ECO:0000313" key="16">
    <source>
        <dbReference type="Proteomes" id="UP000187013"/>
    </source>
</evidence>
<dbReference type="InterPro" id="IPR044130">
    <property type="entry name" value="CuRO_2_Fet3-like"/>
</dbReference>
<dbReference type="GO" id="GO:0004322">
    <property type="term" value="F:ferroxidase activity"/>
    <property type="evidence" value="ECO:0007669"/>
    <property type="project" value="TreeGrafter"/>
</dbReference>
<dbReference type="OrthoDB" id="2121828at2759"/>
<evidence type="ECO:0000256" key="11">
    <source>
        <dbReference type="SAM" id="SignalP"/>
    </source>
</evidence>
<dbReference type="InterPro" id="IPR002355">
    <property type="entry name" value="Cu_oxidase_Cu_BS"/>
</dbReference>
<accession>A0A1Q3A2F3</accession>
<evidence type="ECO:0000256" key="3">
    <source>
        <dbReference type="ARBA" id="ARBA00022496"/>
    </source>
</evidence>
<dbReference type="CDD" id="cd13851">
    <property type="entry name" value="CuRO_1_Fet3p"/>
    <property type="match status" value="1"/>
</dbReference>
<evidence type="ECO:0000256" key="2">
    <source>
        <dbReference type="ARBA" id="ARBA00010609"/>
    </source>
</evidence>
<evidence type="ECO:0000313" key="15">
    <source>
        <dbReference type="EMBL" id="GAV49868.1"/>
    </source>
</evidence>
<dbReference type="FunFam" id="2.60.40.420:FF:000022">
    <property type="entry name" value="FET5p Multicopper oxidase"/>
    <property type="match status" value="1"/>
</dbReference>
<keyword evidence="7" id="KW-0408">Iron</keyword>
<evidence type="ECO:0000256" key="8">
    <source>
        <dbReference type="ARBA" id="ARBA00023008"/>
    </source>
</evidence>
<dbReference type="SUPFAM" id="SSF49503">
    <property type="entry name" value="Cupredoxins"/>
    <property type="match status" value="3"/>
</dbReference>
<protein>
    <recommendedName>
        <fullName evidence="17">Iron transport multicopper oxidase FET5</fullName>
    </recommendedName>
</protein>
<dbReference type="PANTHER" id="PTHR11709">
    <property type="entry name" value="MULTI-COPPER OXIDASE"/>
    <property type="match status" value="1"/>
</dbReference>
<comment type="cofactor">
    <cofactor evidence="1">
        <name>Cu cation</name>
        <dbReference type="ChEBI" id="CHEBI:23378"/>
    </cofactor>
</comment>
<dbReference type="GO" id="GO:0005507">
    <property type="term" value="F:copper ion binding"/>
    <property type="evidence" value="ECO:0007669"/>
    <property type="project" value="InterPro"/>
</dbReference>
<keyword evidence="8" id="KW-0186">Copper</keyword>
<keyword evidence="9" id="KW-0813">Transport</keyword>
<organism evidence="15 16">
    <name type="scientific">Zygosaccharomyces rouxii</name>
    <dbReference type="NCBI Taxonomy" id="4956"/>
    <lineage>
        <taxon>Eukaryota</taxon>
        <taxon>Fungi</taxon>
        <taxon>Dikarya</taxon>
        <taxon>Ascomycota</taxon>
        <taxon>Saccharomycotina</taxon>
        <taxon>Saccharomycetes</taxon>
        <taxon>Saccharomycetales</taxon>
        <taxon>Saccharomycetaceae</taxon>
        <taxon>Zygosaccharomyces</taxon>
    </lineage>
</organism>
<feature type="domain" description="Plastocyanin-like" evidence="14">
    <location>
        <begin position="30"/>
        <end position="151"/>
    </location>
</feature>
<dbReference type="eggNOG" id="KOG1263">
    <property type="taxonomic scope" value="Eukaryota"/>
</dbReference>
<evidence type="ECO:0000259" key="14">
    <source>
        <dbReference type="Pfam" id="PF07732"/>
    </source>
</evidence>
<reference evidence="15 16" key="1">
    <citation type="submission" date="2016-08" db="EMBL/GenBank/DDBJ databases">
        <title>Draft genome sequence of allopolyploid Zygosaccharomyces rouxii.</title>
        <authorList>
            <person name="Watanabe J."/>
            <person name="Uehara K."/>
            <person name="Mogi Y."/>
            <person name="Tsukioka Y."/>
        </authorList>
    </citation>
    <scope>NUCLEOTIDE SEQUENCE [LARGE SCALE GENOMIC DNA]</scope>
    <source>
        <strain evidence="15 16">NBRC 110957</strain>
    </source>
</reference>
<gene>
    <name evidence="15" type="ORF">ZYGR_0R01110</name>
</gene>
<dbReference type="InterPro" id="IPR033138">
    <property type="entry name" value="Cu_oxidase_CS"/>
</dbReference>
<dbReference type="InterPro" id="IPR045087">
    <property type="entry name" value="Cu-oxidase_fam"/>
</dbReference>
<dbReference type="PANTHER" id="PTHR11709:SF434">
    <property type="entry name" value="IRON TRANSPORT MULTICOPPER OXIDASE FET5-RELATED"/>
    <property type="match status" value="1"/>
</dbReference>
<evidence type="ECO:0000256" key="1">
    <source>
        <dbReference type="ARBA" id="ARBA00001935"/>
    </source>
</evidence>
<keyword evidence="6" id="KW-0560">Oxidoreductase</keyword>
<evidence type="ECO:0000259" key="12">
    <source>
        <dbReference type="Pfam" id="PF00394"/>
    </source>
</evidence>
<dbReference type="InterPro" id="IPR001117">
    <property type="entry name" value="Cu-oxidase_2nd"/>
</dbReference>
<dbReference type="CDD" id="cd13877">
    <property type="entry name" value="CuRO_2_Fet3p_like"/>
    <property type="match status" value="1"/>
</dbReference>
<feature type="signal peptide" evidence="11">
    <location>
        <begin position="1"/>
        <end position="20"/>
    </location>
</feature>
<name>A0A1Q3A2F3_ZYGRO</name>
<dbReference type="GO" id="GO:0010106">
    <property type="term" value="P:cellular response to iron ion starvation"/>
    <property type="evidence" value="ECO:0007669"/>
    <property type="project" value="TreeGrafter"/>
</dbReference>
<dbReference type="EMBL" id="BDGX01000018">
    <property type="protein sequence ID" value="GAV49868.1"/>
    <property type="molecule type" value="Genomic_DNA"/>
</dbReference>
<evidence type="ECO:0000259" key="13">
    <source>
        <dbReference type="Pfam" id="PF07731"/>
    </source>
</evidence>
<dbReference type="Pfam" id="PF00394">
    <property type="entry name" value="Cu-oxidase"/>
    <property type="match status" value="1"/>
</dbReference>
<feature type="chain" id="PRO_5013088985" description="Iron transport multicopper oxidase FET5" evidence="11">
    <location>
        <begin position="21"/>
        <end position="630"/>
    </location>
</feature>
<dbReference type="GO" id="GO:0000329">
    <property type="term" value="C:fungal-type vacuole membrane"/>
    <property type="evidence" value="ECO:0007669"/>
    <property type="project" value="TreeGrafter"/>
</dbReference>
<evidence type="ECO:0008006" key="17">
    <source>
        <dbReference type="Google" id="ProtNLM"/>
    </source>
</evidence>
<dbReference type="CDD" id="cd13899">
    <property type="entry name" value="CuRO_3_Fet3p"/>
    <property type="match status" value="1"/>
</dbReference>
<evidence type="ECO:0000256" key="4">
    <source>
        <dbReference type="ARBA" id="ARBA00022723"/>
    </source>
</evidence>
<dbReference type="InterPro" id="IPR011706">
    <property type="entry name" value="Cu-oxidase_C"/>
</dbReference>
<feature type="domain" description="Plastocyanin-like" evidence="13">
    <location>
        <begin position="367"/>
        <end position="516"/>
    </location>
</feature>
<dbReference type="FunFam" id="2.60.40.420:FF:000024">
    <property type="entry name" value="FET5p Multicopper oxidase"/>
    <property type="match status" value="1"/>
</dbReference>
<dbReference type="Pfam" id="PF07731">
    <property type="entry name" value="Cu-oxidase_2"/>
    <property type="match status" value="1"/>
</dbReference>
<keyword evidence="4" id="KW-0479">Metal-binding</keyword>
<evidence type="ECO:0000256" key="7">
    <source>
        <dbReference type="ARBA" id="ARBA00023004"/>
    </source>
</evidence>
<feature type="domain" description="Plastocyanin-like" evidence="12">
    <location>
        <begin position="159"/>
        <end position="281"/>
    </location>
</feature>
<keyword evidence="10" id="KW-0325">Glycoprotein</keyword>
<comment type="caution">
    <text evidence="15">The sequence shown here is derived from an EMBL/GenBank/DDBJ whole genome shotgun (WGS) entry which is preliminary data.</text>
</comment>
<dbReference type="GO" id="GO:0033215">
    <property type="term" value="P:reductive iron assimilation"/>
    <property type="evidence" value="ECO:0007669"/>
    <property type="project" value="TreeGrafter"/>
</dbReference>
<dbReference type="InterPro" id="IPR008972">
    <property type="entry name" value="Cupredoxin"/>
</dbReference>
<evidence type="ECO:0000256" key="5">
    <source>
        <dbReference type="ARBA" id="ARBA00022729"/>
    </source>
</evidence>
<keyword evidence="5 11" id="KW-0732">Signal</keyword>